<reference evidence="1" key="1">
    <citation type="submission" date="2021-06" db="EMBL/GenBank/DDBJ databases">
        <authorList>
            <person name="Kallberg Y."/>
            <person name="Tangrot J."/>
            <person name="Rosling A."/>
        </authorList>
    </citation>
    <scope>NUCLEOTIDE SEQUENCE</scope>
    <source>
        <strain evidence="1">IL203A</strain>
    </source>
</reference>
<feature type="non-terminal residue" evidence="1">
    <location>
        <position position="1"/>
    </location>
</feature>
<keyword evidence="2" id="KW-1185">Reference proteome</keyword>
<protein>
    <submittedName>
        <fullName evidence="1">4222_t:CDS:1</fullName>
    </submittedName>
</protein>
<comment type="caution">
    <text evidence="1">The sequence shown here is derived from an EMBL/GenBank/DDBJ whole genome shotgun (WGS) entry which is preliminary data.</text>
</comment>
<dbReference type="Proteomes" id="UP000789702">
    <property type="component" value="Unassembled WGS sequence"/>
</dbReference>
<proteinExistence type="predicted"/>
<name>A0ACA9Q5N3_9GLOM</name>
<gene>
    <name evidence="1" type="ORF">DHETER_LOCUS13896</name>
</gene>
<dbReference type="EMBL" id="CAJVPU010040064">
    <property type="protein sequence ID" value="CAG8738459.1"/>
    <property type="molecule type" value="Genomic_DNA"/>
</dbReference>
<sequence>CKNWIKLQGKTTTPNKFKNYINEQLSKLICLRTTANWLNKPGYFYQPVI</sequence>
<evidence type="ECO:0000313" key="1">
    <source>
        <dbReference type="EMBL" id="CAG8738459.1"/>
    </source>
</evidence>
<evidence type="ECO:0000313" key="2">
    <source>
        <dbReference type="Proteomes" id="UP000789702"/>
    </source>
</evidence>
<accession>A0ACA9Q5N3</accession>
<organism evidence="1 2">
    <name type="scientific">Dentiscutata heterogama</name>
    <dbReference type="NCBI Taxonomy" id="1316150"/>
    <lineage>
        <taxon>Eukaryota</taxon>
        <taxon>Fungi</taxon>
        <taxon>Fungi incertae sedis</taxon>
        <taxon>Mucoromycota</taxon>
        <taxon>Glomeromycotina</taxon>
        <taxon>Glomeromycetes</taxon>
        <taxon>Diversisporales</taxon>
        <taxon>Gigasporaceae</taxon>
        <taxon>Dentiscutata</taxon>
    </lineage>
</organism>